<feature type="signal peptide" evidence="6">
    <location>
        <begin position="1"/>
        <end position="22"/>
    </location>
</feature>
<evidence type="ECO:0000259" key="7">
    <source>
        <dbReference type="Pfam" id="PF07980"/>
    </source>
</evidence>
<dbReference type="AlphaFoldDB" id="F9Z676"/>
<evidence type="ECO:0000256" key="6">
    <source>
        <dbReference type="SAM" id="SignalP"/>
    </source>
</evidence>
<proteinExistence type="inferred from homology"/>
<keyword evidence="10" id="KW-1185">Reference proteome</keyword>
<keyword evidence="5" id="KW-0998">Cell outer membrane</keyword>
<organism evidence="9 10">
    <name type="scientific">Odoribacter splanchnicus (strain ATCC 29572 / DSM 20712 / CIP 104287 / JCM 15291 / NCTC 10825 / 1651/6)</name>
    <name type="common">Bacteroides splanchnicus</name>
    <dbReference type="NCBI Taxonomy" id="709991"/>
    <lineage>
        <taxon>Bacteria</taxon>
        <taxon>Pseudomonadati</taxon>
        <taxon>Bacteroidota</taxon>
        <taxon>Bacteroidia</taxon>
        <taxon>Bacteroidales</taxon>
        <taxon>Odoribacteraceae</taxon>
        <taxon>Odoribacter</taxon>
    </lineage>
</organism>
<dbReference type="RefSeq" id="WP_013611949.1">
    <property type="nucleotide sequence ID" value="NC_015160.1"/>
</dbReference>
<evidence type="ECO:0000313" key="10">
    <source>
        <dbReference type="Proteomes" id="UP000006657"/>
    </source>
</evidence>
<comment type="similarity">
    <text evidence="2">Belongs to the SusD family.</text>
</comment>
<name>F9Z676_ODOSD</name>
<dbReference type="InterPro" id="IPR012944">
    <property type="entry name" value="SusD_RagB_dom"/>
</dbReference>
<dbReference type="InterPro" id="IPR011990">
    <property type="entry name" value="TPR-like_helical_dom_sf"/>
</dbReference>
<comment type="subcellular location">
    <subcellularLocation>
        <location evidence="1">Cell outer membrane</location>
    </subcellularLocation>
</comment>
<feature type="chain" id="PRO_5003391764" description="RagB/SusD family nutrient uptake outer membrane protein" evidence="6">
    <location>
        <begin position="23"/>
        <end position="480"/>
    </location>
</feature>
<evidence type="ECO:0000256" key="3">
    <source>
        <dbReference type="ARBA" id="ARBA00022729"/>
    </source>
</evidence>
<dbReference type="BioCyc" id="OSPL709991:G1GRN-1754-MONOMER"/>
<protein>
    <recommendedName>
        <fullName evidence="11">RagB/SusD family nutrient uptake outer membrane protein</fullName>
    </recommendedName>
</protein>
<dbReference type="STRING" id="709991.Odosp_1731"/>
<dbReference type="PROSITE" id="PS51257">
    <property type="entry name" value="PROKAR_LIPOPROTEIN"/>
    <property type="match status" value="1"/>
</dbReference>
<evidence type="ECO:0000256" key="4">
    <source>
        <dbReference type="ARBA" id="ARBA00023136"/>
    </source>
</evidence>
<evidence type="ECO:0000313" key="9">
    <source>
        <dbReference type="EMBL" id="ADY32749.1"/>
    </source>
</evidence>
<dbReference type="Gene3D" id="1.25.40.390">
    <property type="match status" value="1"/>
</dbReference>
<dbReference type="Proteomes" id="UP000006657">
    <property type="component" value="Chromosome"/>
</dbReference>
<dbReference type="PaxDb" id="709991-Odosp_1731"/>
<dbReference type="GO" id="GO:0009279">
    <property type="term" value="C:cell outer membrane"/>
    <property type="evidence" value="ECO:0007669"/>
    <property type="project" value="UniProtKB-SubCell"/>
</dbReference>
<evidence type="ECO:0000256" key="2">
    <source>
        <dbReference type="ARBA" id="ARBA00006275"/>
    </source>
</evidence>
<dbReference type="Pfam" id="PF14322">
    <property type="entry name" value="SusD-like_3"/>
    <property type="match status" value="1"/>
</dbReference>
<evidence type="ECO:0008006" key="11">
    <source>
        <dbReference type="Google" id="ProtNLM"/>
    </source>
</evidence>
<dbReference type="OrthoDB" id="727588at2"/>
<dbReference type="InterPro" id="IPR033985">
    <property type="entry name" value="SusD-like_N"/>
</dbReference>
<accession>F9Z676</accession>
<dbReference type="EMBL" id="CP002544">
    <property type="protein sequence ID" value="ADY32749.1"/>
    <property type="molecule type" value="Genomic_DNA"/>
</dbReference>
<evidence type="ECO:0000259" key="8">
    <source>
        <dbReference type="Pfam" id="PF14322"/>
    </source>
</evidence>
<feature type="domain" description="SusD-like N-terminal" evidence="8">
    <location>
        <begin position="27"/>
        <end position="183"/>
    </location>
</feature>
<keyword evidence="4" id="KW-0472">Membrane</keyword>
<feature type="domain" description="RagB/SusD" evidence="7">
    <location>
        <begin position="355"/>
        <end position="454"/>
    </location>
</feature>
<reference evidence="9 10" key="1">
    <citation type="journal article" date="2011" name="Stand. Genomic Sci.">
        <title>Complete genome sequence of Odoribacter splanchnicus type strain (1651/6).</title>
        <authorList>
            <consortium name="US DOE Joint Genome Institute (JGI-PGF)"/>
            <person name="Goker M."/>
            <person name="Gronow S."/>
            <person name="Zeytun A."/>
            <person name="Nolan M."/>
            <person name="Lucas S."/>
            <person name="Lapidus A."/>
            <person name="Hammon N."/>
            <person name="Deshpande S."/>
            <person name="Cheng J.F."/>
            <person name="Pitluck S."/>
            <person name="Liolios K."/>
            <person name="Pagani I."/>
            <person name="Ivanova N."/>
            <person name="Mavromatis K."/>
            <person name="Ovchinikova G."/>
            <person name="Pati A."/>
            <person name="Tapia R."/>
            <person name="Han C."/>
            <person name="Goodwin L."/>
            <person name="Chen A."/>
            <person name="Palaniappan K."/>
            <person name="Land M."/>
            <person name="Hauser L."/>
            <person name="Jeffries C.D."/>
            <person name="Brambilla E.M."/>
            <person name="Rohde M."/>
            <person name="Detter J.C."/>
            <person name="Woyke T."/>
            <person name="Bristow J."/>
            <person name="Markowitz V."/>
            <person name="Hugenholtz P."/>
            <person name="Eisen J.A."/>
            <person name="Kyrpides N.C."/>
            <person name="Klenk H.P."/>
        </authorList>
    </citation>
    <scope>NUCLEOTIDE SEQUENCE [LARGE SCALE GENOMIC DNA]</scope>
    <source>
        <strain evidence="10">ATCC 29572 / DSM 20712 / JCM 15291 / NCTC 10825 / 1651/6</strain>
    </source>
</reference>
<dbReference type="Pfam" id="PF07980">
    <property type="entry name" value="SusD_RagB"/>
    <property type="match status" value="1"/>
</dbReference>
<evidence type="ECO:0000256" key="5">
    <source>
        <dbReference type="ARBA" id="ARBA00023237"/>
    </source>
</evidence>
<dbReference type="GeneID" id="61274960"/>
<sequence length="480" mass="54849">MMKKNIYRLQVVFLLVAGLLSATSCNDWLDVKPKTEEEAEELFSTIDGFKSALAGVYIGLSQSGLYGREMTFGMVGVLGQEWGDGATLKTNYSAYNYLLNYNYEQSVSKALIDVVWNKMYENIANVNTLIQYTDLKREVLGDYYEVVKGEALALRAYMHFDLLRLFAPYDFTAEAEPAIPYVREAVPAIAPQLTPAKFVELALADVDDALGLLKEDPVYTGADVAGEDNGYLANRNFHLNYYAALGLKARIALYAQNKTMAYEAAHEVILAQQEKGLFPWVKLEDITTTVVNLRDRTFSSEHLFAFNATKLEDYIKTYFREISTPLTERLRPDELYEADDYRVNLYETYSGFTDVLTKFWQMDREYVSGQGYVSPKRDRMPAIRIAEMYYIAAEALKDTDMPAALGLLNTLRIHRGLTEVKNLSKEELQQELEREYYREMIGEGQVFFYHKRMNTKMIATANAVYVLPMPDDEINLGQRQ</sequence>
<gene>
    <name evidence="9" type="ordered locus">Odosp_1731</name>
</gene>
<dbReference type="HOGENOM" id="CLU_015553_3_5_10"/>
<dbReference type="SUPFAM" id="SSF48452">
    <property type="entry name" value="TPR-like"/>
    <property type="match status" value="1"/>
</dbReference>
<keyword evidence="3 6" id="KW-0732">Signal</keyword>
<dbReference type="KEGG" id="osp:Odosp_1731"/>
<evidence type="ECO:0000256" key="1">
    <source>
        <dbReference type="ARBA" id="ARBA00004442"/>
    </source>
</evidence>